<evidence type="ECO:0000313" key="1">
    <source>
        <dbReference type="EMBL" id="THV32943.1"/>
    </source>
</evidence>
<reference evidence="1 2" key="1">
    <citation type="submission" date="2019-04" db="EMBL/GenBank/DDBJ databases">
        <title>genome sequence of strain W3.</title>
        <authorList>
            <person name="Gao J."/>
            <person name="Sun J."/>
        </authorList>
    </citation>
    <scope>NUCLEOTIDE SEQUENCE [LARGE SCALE GENOMIC DNA]</scope>
    <source>
        <strain evidence="1 2">W3</strain>
    </source>
</reference>
<dbReference type="Proteomes" id="UP000307378">
    <property type="component" value="Unassembled WGS sequence"/>
</dbReference>
<name>A0A4S8PPJ1_9HYPH</name>
<comment type="caution">
    <text evidence="1">The sequence shown here is derived from an EMBL/GenBank/DDBJ whole genome shotgun (WGS) entry which is preliminary data.</text>
</comment>
<protein>
    <recommendedName>
        <fullName evidence="3">HK97 gp10 family phage protein</fullName>
    </recommendedName>
</protein>
<dbReference type="RefSeq" id="WP_136542649.1">
    <property type="nucleotide sequence ID" value="NZ_STGU01000012.1"/>
</dbReference>
<evidence type="ECO:0008006" key="3">
    <source>
        <dbReference type="Google" id="ProtNLM"/>
    </source>
</evidence>
<gene>
    <name evidence="1" type="ORF">FAA86_18810</name>
</gene>
<organism evidence="1 2">
    <name type="scientific">Rhizobium rosettiformans W3</name>
    <dbReference type="NCBI Taxonomy" id="538378"/>
    <lineage>
        <taxon>Bacteria</taxon>
        <taxon>Pseudomonadati</taxon>
        <taxon>Pseudomonadota</taxon>
        <taxon>Alphaproteobacteria</taxon>
        <taxon>Hyphomicrobiales</taxon>
        <taxon>Rhizobiaceae</taxon>
        <taxon>Rhizobium/Agrobacterium group</taxon>
        <taxon>Rhizobium</taxon>
    </lineage>
</organism>
<dbReference type="AlphaFoldDB" id="A0A4S8PPJ1"/>
<accession>A0A4S8PPJ1</accession>
<proteinExistence type="predicted"/>
<sequence length="161" mass="17537">MIEIGGLDKFLSGLARAKLVPDELIRMKLNYALPFVHQEVTSKTPVWSGAALRNWVWSTGQPYSGPALGPLGSMAPGPTNSMPLGTEPRRPINQAAADASFGQISTRNPYQQFWLANNDPDIVDLEYGKLPTPARSRNPRGMVRVTVQNLILALEGGAKKK</sequence>
<dbReference type="EMBL" id="STGU01000012">
    <property type="protein sequence ID" value="THV32943.1"/>
    <property type="molecule type" value="Genomic_DNA"/>
</dbReference>
<evidence type="ECO:0000313" key="2">
    <source>
        <dbReference type="Proteomes" id="UP000307378"/>
    </source>
</evidence>